<feature type="transmembrane region" description="Helical" evidence="20">
    <location>
        <begin position="415"/>
        <end position="439"/>
    </location>
</feature>
<dbReference type="PANTHER" id="PTHR10422:SF35">
    <property type="entry name" value="CYTOCHROME BO(3) UBIQUINOL OXIDASE SUBUNIT 1"/>
    <property type="match status" value="1"/>
</dbReference>
<evidence type="ECO:0000256" key="18">
    <source>
        <dbReference type="RuleBase" id="RU000370"/>
    </source>
</evidence>
<evidence type="ECO:0000256" key="19">
    <source>
        <dbReference type="SAM" id="MobiDB-lite"/>
    </source>
</evidence>
<keyword evidence="7 18" id="KW-0349">Heme</keyword>
<evidence type="ECO:0000256" key="1">
    <source>
        <dbReference type="ARBA" id="ARBA00004651"/>
    </source>
</evidence>
<dbReference type="Proteomes" id="UP000652760">
    <property type="component" value="Unassembled WGS sequence"/>
</dbReference>
<organism evidence="23 24">
    <name type="scientific">Azospirillum endophyticum</name>
    <dbReference type="NCBI Taxonomy" id="2800326"/>
    <lineage>
        <taxon>Bacteria</taxon>
        <taxon>Pseudomonadati</taxon>
        <taxon>Pseudomonadota</taxon>
        <taxon>Alphaproteobacteria</taxon>
        <taxon>Rhodospirillales</taxon>
        <taxon>Azospirillaceae</taxon>
        <taxon>Azospirillum</taxon>
    </lineage>
</organism>
<comment type="similarity">
    <text evidence="3 18">Belongs to the heme-copper respiratory oxidase family.</text>
</comment>
<dbReference type="InterPro" id="IPR013833">
    <property type="entry name" value="Cyt_c_oxidase_su3_a-hlx"/>
</dbReference>
<evidence type="ECO:0000256" key="14">
    <source>
        <dbReference type="ARBA" id="ARBA00023004"/>
    </source>
</evidence>
<feature type="transmembrane region" description="Helical" evidence="20">
    <location>
        <begin position="451"/>
        <end position="472"/>
    </location>
</feature>
<dbReference type="SUPFAM" id="SSF81442">
    <property type="entry name" value="Cytochrome c oxidase subunit I-like"/>
    <property type="match status" value="1"/>
</dbReference>
<feature type="transmembrane region" description="Helical" evidence="20">
    <location>
        <begin position="751"/>
        <end position="768"/>
    </location>
</feature>
<keyword evidence="13 20" id="KW-1133">Transmembrane helix</keyword>
<evidence type="ECO:0000313" key="24">
    <source>
        <dbReference type="Proteomes" id="UP000652760"/>
    </source>
</evidence>
<evidence type="ECO:0000259" key="22">
    <source>
        <dbReference type="PROSITE" id="PS50855"/>
    </source>
</evidence>
<proteinExistence type="inferred from homology"/>
<dbReference type="PANTHER" id="PTHR10422">
    <property type="entry name" value="CYTOCHROME C OXIDASE SUBUNIT 1"/>
    <property type="match status" value="1"/>
</dbReference>
<feature type="transmembrane region" description="Helical" evidence="20">
    <location>
        <begin position="344"/>
        <end position="369"/>
    </location>
</feature>
<dbReference type="Pfam" id="PF00115">
    <property type="entry name" value="COX1"/>
    <property type="match status" value="1"/>
</dbReference>
<evidence type="ECO:0000256" key="13">
    <source>
        <dbReference type="ARBA" id="ARBA00022989"/>
    </source>
</evidence>
<evidence type="ECO:0000256" key="3">
    <source>
        <dbReference type="ARBA" id="ARBA00009578"/>
    </source>
</evidence>
<evidence type="ECO:0000256" key="17">
    <source>
        <dbReference type="ARBA" id="ARBA00047816"/>
    </source>
</evidence>
<feature type="domain" description="Cytochrome oxidase subunit I profile" evidence="22">
    <location>
        <begin position="36"/>
        <end position="539"/>
    </location>
</feature>
<evidence type="ECO:0000256" key="16">
    <source>
        <dbReference type="ARBA" id="ARBA00023136"/>
    </source>
</evidence>
<dbReference type="Gene3D" id="1.20.210.10">
    <property type="entry name" value="Cytochrome c oxidase-like, subunit I domain"/>
    <property type="match status" value="1"/>
</dbReference>
<evidence type="ECO:0000256" key="15">
    <source>
        <dbReference type="ARBA" id="ARBA00023008"/>
    </source>
</evidence>
<feature type="transmembrane region" description="Helical" evidence="20">
    <location>
        <begin position="142"/>
        <end position="161"/>
    </location>
</feature>
<evidence type="ECO:0000256" key="2">
    <source>
        <dbReference type="ARBA" id="ARBA00004673"/>
    </source>
</evidence>
<dbReference type="PROSITE" id="PS50253">
    <property type="entry name" value="COX3"/>
    <property type="match status" value="1"/>
</dbReference>
<evidence type="ECO:0000256" key="20">
    <source>
        <dbReference type="SAM" id="Phobius"/>
    </source>
</evidence>
<evidence type="ECO:0000256" key="5">
    <source>
        <dbReference type="ARBA" id="ARBA00022448"/>
    </source>
</evidence>
<dbReference type="NCBIfam" id="TIGR02891">
    <property type="entry name" value="CtaD_CoxA"/>
    <property type="match status" value="1"/>
</dbReference>
<feature type="transmembrane region" description="Helical" evidence="20">
    <location>
        <begin position="286"/>
        <end position="305"/>
    </location>
</feature>
<accession>A0ABS1F9C0</accession>
<feature type="transmembrane region" description="Helical" evidence="20">
    <location>
        <begin position="381"/>
        <end position="403"/>
    </location>
</feature>
<feature type="transmembrane region" description="Helical" evidence="20">
    <location>
        <begin position="101"/>
        <end position="130"/>
    </location>
</feature>
<evidence type="ECO:0000256" key="9">
    <source>
        <dbReference type="ARBA" id="ARBA00022692"/>
    </source>
</evidence>
<feature type="transmembrane region" description="Helical" evidence="20">
    <location>
        <begin position="314"/>
        <end position="332"/>
    </location>
</feature>
<evidence type="ECO:0000259" key="21">
    <source>
        <dbReference type="PROSITE" id="PS50253"/>
    </source>
</evidence>
<evidence type="ECO:0000256" key="6">
    <source>
        <dbReference type="ARBA" id="ARBA00022475"/>
    </source>
</evidence>
<feature type="transmembrane region" description="Helical" evidence="20">
    <location>
        <begin position="678"/>
        <end position="701"/>
    </location>
</feature>
<dbReference type="PROSITE" id="PS50855">
    <property type="entry name" value="COX1"/>
    <property type="match status" value="1"/>
</dbReference>
<dbReference type="InterPro" id="IPR014241">
    <property type="entry name" value="Cyt_c_oxidase_su1_bac"/>
</dbReference>
<dbReference type="InterPro" id="IPR036927">
    <property type="entry name" value="Cyt_c_oxase-like_su1_sf"/>
</dbReference>
<sequence length="856" mass="94046">MTPPPHHPAPQLGEPLRDAVSPSLPSPTPRPAGEEERLRRLWRLPRGIALLTAVNNTKVGVWYIGTALLFFLVAGILALVMRLQLAVPDNDLLDHNTYNQFFTVHGTGMMFLFAVPIVEAIGVYLLPSFLAARDLPFPRLSAFAFWAYFFGGISFFCSLIFDVAPDGGWFMYPPLTSYEHSPGINADFWLLGIGFIEISAIAGAIEIVVGILRTRPPGMTLDKLPIYAWSMLVMAGMIIFAFPAVIVGTALLEIERSFHWPFFIAEKGGDPLLWQHLFWFFGHPEVYIIFLPAAGLVSMMVPTLARRPLIGHDLVVLALVGTGFFSFGLWVHHMFATGIPPLSLSFFSAASMAVAVPSGIQVFAWIATLGAGRVQWTAATFFLFGFLFIFVLGGLTGVMVAVVPFDWQAHDSYFIVAHLHYVLIGGMVFPVFAGLYHWWPTLNGRLLSERIGRWAFWLMFIGFNVAFFPMHISGLLGMPRRVYTYPGDLGWNLLNMVSTVGAFVLALGVLLVLVDMARSALGGDKTAPENPWNAGTLEWLPNELYATRSIPHVTSLHPLWDNPDLPREVREGAHYLPGAPTGRRETIVTSPIEAKPQYLMPLPGPHWAPFLAGLFTAAHFIGLTLKLYYASLVPAVLAVAMVIWWLWGLDKGADHPPQDVGGGWRVPVYVQGPKNHSWWGMVVLLLVDGTAFACLVFTYLFLWTVSPDVWPTGDGLPGLPWLAGGLALWALAAFAIGRARAAIDRNRHGRARIGLVLAWTAMVGGILLDAQAQIQTGLVGSASAYGAIAYMLVAWQGFHVAVMTLMLGYTLARSVAGLLHSERRVTFDNTMLMGWYSAAQGGTALLLLHLFPRLAI</sequence>
<keyword evidence="24" id="KW-1185">Reference proteome</keyword>
<evidence type="ECO:0000256" key="7">
    <source>
        <dbReference type="ARBA" id="ARBA00022617"/>
    </source>
</evidence>
<feature type="transmembrane region" description="Helical" evidence="20">
    <location>
        <begin position="492"/>
        <end position="514"/>
    </location>
</feature>
<feature type="transmembrane region" description="Helical" evidence="20">
    <location>
        <begin position="188"/>
        <end position="212"/>
    </location>
</feature>
<evidence type="ECO:0000313" key="23">
    <source>
        <dbReference type="EMBL" id="MBK1840004.1"/>
    </source>
</evidence>
<dbReference type="PROSITE" id="PS00077">
    <property type="entry name" value="COX1_CUB"/>
    <property type="match status" value="1"/>
</dbReference>
<protein>
    <recommendedName>
        <fullName evidence="4">cytochrome-c oxidase</fullName>
        <ecNumber evidence="4">7.1.1.9</ecNumber>
    </recommendedName>
</protein>
<keyword evidence="14" id="KW-0408">Iron</keyword>
<feature type="region of interest" description="Disordered" evidence="19">
    <location>
        <begin position="1"/>
        <end position="36"/>
    </location>
</feature>
<dbReference type="EC" id="7.1.1.9" evidence="4"/>
<name>A0ABS1F9C0_9PROT</name>
<comment type="subcellular location">
    <subcellularLocation>
        <location evidence="1">Cell membrane</location>
        <topology evidence="1">Multi-pass membrane protein</topology>
    </subcellularLocation>
</comment>
<dbReference type="InterPro" id="IPR023615">
    <property type="entry name" value="Cyt_c_Oxase_su1_BS"/>
</dbReference>
<feature type="transmembrane region" description="Helical" evidence="20">
    <location>
        <begin position="627"/>
        <end position="647"/>
    </location>
</feature>
<keyword evidence="6" id="KW-1003">Cell membrane</keyword>
<dbReference type="InterPro" id="IPR000298">
    <property type="entry name" value="Cyt_c_oxidase-like_su3"/>
</dbReference>
<dbReference type="RefSeq" id="WP_200196303.1">
    <property type="nucleotide sequence ID" value="NZ_JAENHM010000060.1"/>
</dbReference>
<dbReference type="InterPro" id="IPR035973">
    <property type="entry name" value="Cyt_c_oxidase_su3-like_sf"/>
</dbReference>
<reference evidence="24" key="1">
    <citation type="submission" date="2021-01" db="EMBL/GenBank/DDBJ databases">
        <title>Genome public.</title>
        <authorList>
            <person name="Liu C."/>
            <person name="Sun Q."/>
        </authorList>
    </citation>
    <scope>NUCLEOTIDE SEQUENCE [LARGE SCALE GENOMIC DNA]</scope>
    <source>
        <strain evidence="24">YIM B02556</strain>
    </source>
</reference>
<evidence type="ECO:0000256" key="10">
    <source>
        <dbReference type="ARBA" id="ARBA00022723"/>
    </source>
</evidence>
<keyword evidence="8 18" id="KW-0679">Respiratory chain</keyword>
<feature type="transmembrane region" description="Helical" evidence="20">
    <location>
        <begin position="833"/>
        <end position="851"/>
    </location>
</feature>
<feature type="transmembrane region" description="Helical" evidence="20">
    <location>
        <begin position="604"/>
        <end position="621"/>
    </location>
</feature>
<feature type="transmembrane region" description="Helical" evidence="20">
    <location>
        <begin position="788"/>
        <end position="812"/>
    </location>
</feature>
<comment type="catalytic activity">
    <reaction evidence="17">
        <text>4 Fe(II)-[cytochrome c] + O2 + 8 H(+)(in) = 4 Fe(III)-[cytochrome c] + 2 H2O + 4 H(+)(out)</text>
        <dbReference type="Rhea" id="RHEA:11436"/>
        <dbReference type="Rhea" id="RHEA-COMP:10350"/>
        <dbReference type="Rhea" id="RHEA-COMP:14399"/>
        <dbReference type="ChEBI" id="CHEBI:15377"/>
        <dbReference type="ChEBI" id="CHEBI:15378"/>
        <dbReference type="ChEBI" id="CHEBI:15379"/>
        <dbReference type="ChEBI" id="CHEBI:29033"/>
        <dbReference type="ChEBI" id="CHEBI:29034"/>
        <dbReference type="EC" id="7.1.1.9"/>
    </reaction>
</comment>
<evidence type="ECO:0000256" key="12">
    <source>
        <dbReference type="ARBA" id="ARBA00022982"/>
    </source>
</evidence>
<evidence type="ECO:0000256" key="8">
    <source>
        <dbReference type="ARBA" id="ARBA00022660"/>
    </source>
</evidence>
<keyword evidence="9 18" id="KW-0812">Transmembrane</keyword>
<comment type="caution">
    <text evidence="23">The sequence shown here is derived from an EMBL/GenBank/DDBJ whole genome shotgun (WGS) entry which is preliminary data.</text>
</comment>
<feature type="transmembrane region" description="Helical" evidence="20">
    <location>
        <begin position="224"/>
        <end position="252"/>
    </location>
</feature>
<dbReference type="SUPFAM" id="SSF81452">
    <property type="entry name" value="Cytochrome c oxidase subunit III-like"/>
    <property type="match status" value="1"/>
</dbReference>
<feature type="domain" description="Heme-copper oxidase subunit III family profile" evidence="21">
    <location>
        <begin position="596"/>
        <end position="856"/>
    </location>
</feature>
<keyword evidence="11" id="KW-1278">Translocase</keyword>
<gene>
    <name evidence="23" type="primary">ctaD</name>
    <name evidence="23" type="ORF">JHL17_21590</name>
</gene>
<keyword evidence="16 20" id="KW-0472">Membrane</keyword>
<dbReference type="EMBL" id="JAENHM010000060">
    <property type="protein sequence ID" value="MBK1840004.1"/>
    <property type="molecule type" value="Genomic_DNA"/>
</dbReference>
<comment type="pathway">
    <text evidence="2">Energy metabolism; oxidative phosphorylation.</text>
</comment>
<feature type="transmembrane region" description="Helical" evidence="20">
    <location>
        <begin position="61"/>
        <end position="81"/>
    </location>
</feature>
<evidence type="ECO:0000256" key="4">
    <source>
        <dbReference type="ARBA" id="ARBA00012949"/>
    </source>
</evidence>
<dbReference type="InterPro" id="IPR000883">
    <property type="entry name" value="Cyt_C_Oxase_1"/>
</dbReference>
<keyword evidence="10" id="KW-0479">Metal-binding</keyword>
<dbReference type="Gene3D" id="1.20.120.80">
    <property type="entry name" value="Cytochrome c oxidase, subunit III, four-helix bundle"/>
    <property type="match status" value="1"/>
</dbReference>
<dbReference type="PRINTS" id="PR01165">
    <property type="entry name" value="CYCOXIDASEI"/>
</dbReference>
<keyword evidence="5 18" id="KW-0813">Transport</keyword>
<keyword evidence="15" id="KW-0186">Copper</keyword>
<evidence type="ECO:0000256" key="11">
    <source>
        <dbReference type="ARBA" id="ARBA00022967"/>
    </source>
</evidence>
<keyword evidence="12 18" id="KW-0249">Electron transport</keyword>
<dbReference type="InterPro" id="IPR023616">
    <property type="entry name" value="Cyt_c_oxase-like_su1_dom"/>
</dbReference>
<feature type="transmembrane region" description="Helical" evidence="20">
    <location>
        <begin position="721"/>
        <end position="739"/>
    </location>
</feature>